<feature type="domain" description="Ketosynthase family 3 (KS3)" evidence="4">
    <location>
        <begin position="14"/>
        <end position="412"/>
    </location>
</feature>
<dbReference type="GO" id="GO:0006633">
    <property type="term" value="P:fatty acid biosynthetic process"/>
    <property type="evidence" value="ECO:0007669"/>
    <property type="project" value="TreeGrafter"/>
</dbReference>
<dbReference type="InterPro" id="IPR014030">
    <property type="entry name" value="Ketoacyl_synth_N"/>
</dbReference>
<protein>
    <submittedName>
        <fullName evidence="5">3-oxoacyl-[acyl-carrier-protein] synthase II</fullName>
        <ecNumber evidence="5">2.3.1.179</ecNumber>
    </submittedName>
</protein>
<evidence type="ECO:0000313" key="5">
    <source>
        <dbReference type="EMBL" id="MBB5803647.1"/>
    </source>
</evidence>
<dbReference type="PROSITE" id="PS52004">
    <property type="entry name" value="KS3_2"/>
    <property type="match status" value="1"/>
</dbReference>
<organism evidence="5 6">
    <name type="scientific">Saccharothrix ecbatanensis</name>
    <dbReference type="NCBI Taxonomy" id="1105145"/>
    <lineage>
        <taxon>Bacteria</taxon>
        <taxon>Bacillati</taxon>
        <taxon>Actinomycetota</taxon>
        <taxon>Actinomycetes</taxon>
        <taxon>Pseudonocardiales</taxon>
        <taxon>Pseudonocardiaceae</taxon>
        <taxon>Saccharothrix</taxon>
    </lineage>
</organism>
<dbReference type="EC" id="2.3.1.179" evidence="5"/>
<keyword evidence="5" id="KW-0012">Acyltransferase</keyword>
<dbReference type="EMBL" id="JACHMO010000001">
    <property type="protein sequence ID" value="MBB5803647.1"/>
    <property type="molecule type" value="Genomic_DNA"/>
</dbReference>
<keyword evidence="6" id="KW-1185">Reference proteome</keyword>
<reference evidence="5 6" key="1">
    <citation type="submission" date="2020-08" db="EMBL/GenBank/DDBJ databases">
        <title>Sequencing the genomes of 1000 actinobacteria strains.</title>
        <authorList>
            <person name="Klenk H.-P."/>
        </authorList>
    </citation>
    <scope>NUCLEOTIDE SEQUENCE [LARGE SCALE GENOMIC DNA]</scope>
    <source>
        <strain evidence="5 6">DSM 45486</strain>
    </source>
</reference>
<gene>
    <name evidence="5" type="ORF">F4560_003415</name>
</gene>
<evidence type="ECO:0000259" key="4">
    <source>
        <dbReference type="PROSITE" id="PS52004"/>
    </source>
</evidence>
<dbReference type="Proteomes" id="UP000552097">
    <property type="component" value="Unassembled WGS sequence"/>
</dbReference>
<dbReference type="PANTHER" id="PTHR11712:SF336">
    <property type="entry name" value="3-OXOACYL-[ACYL-CARRIER-PROTEIN] SYNTHASE, MITOCHONDRIAL"/>
    <property type="match status" value="1"/>
</dbReference>
<sequence length="418" mass="43860">MAIASPVVAAGTAPKRVVLTGFGVFSSIGIGAEEFAEGLRAGRSGAQPITMFDTEGFAHANGCEVAGFEPEKWITNTPVRELGRATRFATAAARMAVQDAGFTEDELRGQRGLISIGTTDGESYELDQLVASELSDGPAAMEPVVTGRINAQRLSVAIARELGLTDVEACTIATACSAGNYSIGYGFDMVRTGEVDFALCGGADAICRKTFTGFYRLGTIAPDVCRPFDVDRKGILTGEGSGVLVLESLESALARGARIYAEVLGYGLNCDAYHQVAPNQESVARCMALAQENAGVKPHEIDLISAHGTGTKANDITETRAIRSVFGDTPPRTVSLKSMLGHTMGAASALAAIACSLAITHGFIPPTINHRRTDPECEIDCVPNHAVEADLRIVQNNGLAFGGNNSVVILGKYTGQDR</sequence>
<name>A0A7W9HJV8_9PSEU</name>
<dbReference type="PANTHER" id="PTHR11712">
    <property type="entry name" value="POLYKETIDE SYNTHASE-RELATED"/>
    <property type="match status" value="1"/>
</dbReference>
<dbReference type="Pfam" id="PF02801">
    <property type="entry name" value="Ketoacyl-synt_C"/>
    <property type="match status" value="1"/>
</dbReference>
<dbReference type="AlphaFoldDB" id="A0A7W9HJV8"/>
<dbReference type="RefSeq" id="WP_184921075.1">
    <property type="nucleotide sequence ID" value="NZ_JACHMO010000001.1"/>
</dbReference>
<dbReference type="GO" id="GO:0004315">
    <property type="term" value="F:3-oxoacyl-[acyl-carrier-protein] synthase activity"/>
    <property type="evidence" value="ECO:0007669"/>
    <property type="project" value="UniProtKB-EC"/>
</dbReference>
<evidence type="ECO:0000256" key="1">
    <source>
        <dbReference type="ARBA" id="ARBA00008467"/>
    </source>
</evidence>
<dbReference type="InterPro" id="IPR020841">
    <property type="entry name" value="PKS_Beta-ketoAc_synthase_dom"/>
</dbReference>
<dbReference type="Gene3D" id="3.40.47.10">
    <property type="match status" value="1"/>
</dbReference>
<evidence type="ECO:0000313" key="6">
    <source>
        <dbReference type="Proteomes" id="UP000552097"/>
    </source>
</evidence>
<dbReference type="GO" id="GO:0005829">
    <property type="term" value="C:cytosol"/>
    <property type="evidence" value="ECO:0007669"/>
    <property type="project" value="TreeGrafter"/>
</dbReference>
<comment type="similarity">
    <text evidence="1 3">Belongs to the thiolase-like superfamily. Beta-ketoacyl-ACP synthases family.</text>
</comment>
<keyword evidence="2 3" id="KW-0808">Transferase</keyword>
<evidence type="ECO:0000256" key="2">
    <source>
        <dbReference type="ARBA" id="ARBA00022679"/>
    </source>
</evidence>
<dbReference type="SUPFAM" id="SSF53901">
    <property type="entry name" value="Thiolase-like"/>
    <property type="match status" value="2"/>
</dbReference>
<evidence type="ECO:0000256" key="3">
    <source>
        <dbReference type="RuleBase" id="RU003694"/>
    </source>
</evidence>
<dbReference type="CDD" id="cd00834">
    <property type="entry name" value="KAS_I_II"/>
    <property type="match status" value="1"/>
</dbReference>
<dbReference type="Pfam" id="PF00109">
    <property type="entry name" value="ketoacyl-synt"/>
    <property type="match status" value="1"/>
</dbReference>
<accession>A0A7W9HJV8</accession>
<dbReference type="InterPro" id="IPR000794">
    <property type="entry name" value="Beta-ketoacyl_synthase"/>
</dbReference>
<comment type="caution">
    <text evidence="5">The sequence shown here is derived from an EMBL/GenBank/DDBJ whole genome shotgun (WGS) entry which is preliminary data.</text>
</comment>
<dbReference type="InterPro" id="IPR014031">
    <property type="entry name" value="Ketoacyl_synth_C"/>
</dbReference>
<dbReference type="InterPro" id="IPR016039">
    <property type="entry name" value="Thiolase-like"/>
</dbReference>
<dbReference type="SMART" id="SM00825">
    <property type="entry name" value="PKS_KS"/>
    <property type="match status" value="1"/>
</dbReference>
<proteinExistence type="inferred from homology"/>